<dbReference type="SUPFAM" id="SSF101447">
    <property type="entry name" value="Formin homology 2 domain (FH2 domain)"/>
    <property type="match status" value="1"/>
</dbReference>
<feature type="domain" description="FH2" evidence="4">
    <location>
        <begin position="627"/>
        <end position="1025"/>
    </location>
</feature>
<dbReference type="GO" id="GO:0031267">
    <property type="term" value="F:small GTPase binding"/>
    <property type="evidence" value="ECO:0007669"/>
    <property type="project" value="InterPro"/>
</dbReference>
<dbReference type="PANTHER" id="PTHR45691:SF6">
    <property type="entry name" value="PROTEIN DIAPHANOUS"/>
    <property type="match status" value="1"/>
</dbReference>
<dbReference type="InterPro" id="IPR016024">
    <property type="entry name" value="ARM-type_fold"/>
</dbReference>
<dbReference type="SUPFAM" id="SSF48371">
    <property type="entry name" value="ARM repeat"/>
    <property type="match status" value="1"/>
</dbReference>
<protein>
    <recommendedName>
        <fullName evidence="7">FH2 domain-containing protein</fullName>
    </recommendedName>
</protein>
<dbReference type="InterPro" id="IPR051412">
    <property type="entry name" value="Formin_Homology_Diaphanous_sf"/>
</dbReference>
<feature type="coiled-coil region" evidence="1">
    <location>
        <begin position="463"/>
        <end position="526"/>
    </location>
</feature>
<feature type="compositionally biased region" description="Basic residues" evidence="2">
    <location>
        <begin position="629"/>
        <end position="641"/>
    </location>
</feature>
<dbReference type="FunCoup" id="A9UVG5">
    <property type="interactions" value="1195"/>
</dbReference>
<dbReference type="Pfam" id="PF06371">
    <property type="entry name" value="Drf_GBD"/>
    <property type="match status" value="1"/>
</dbReference>
<dbReference type="EMBL" id="CH991547">
    <property type="protein sequence ID" value="EDQ90395.1"/>
    <property type="molecule type" value="Genomic_DNA"/>
</dbReference>
<feature type="region of interest" description="Disordered" evidence="2">
    <location>
        <begin position="1017"/>
        <end position="1046"/>
    </location>
</feature>
<dbReference type="SMART" id="SM00498">
    <property type="entry name" value="FH2"/>
    <property type="match status" value="1"/>
</dbReference>
<dbReference type="InterPro" id="IPR010473">
    <property type="entry name" value="GTPase-bd"/>
</dbReference>
<evidence type="ECO:0008006" key="7">
    <source>
        <dbReference type="Google" id="ProtNLM"/>
    </source>
</evidence>
<feature type="compositionally biased region" description="Pro residues" evidence="2">
    <location>
        <begin position="543"/>
        <end position="618"/>
    </location>
</feature>
<dbReference type="Gene3D" id="6.10.30.30">
    <property type="match status" value="1"/>
</dbReference>
<keyword evidence="6" id="KW-1185">Reference proteome</keyword>
<reference evidence="5 6" key="1">
    <citation type="journal article" date="2008" name="Nature">
        <title>The genome of the choanoflagellate Monosiga brevicollis and the origin of metazoans.</title>
        <authorList>
            <consortium name="JGI Sequencing"/>
            <person name="King N."/>
            <person name="Westbrook M.J."/>
            <person name="Young S.L."/>
            <person name="Kuo A."/>
            <person name="Abedin M."/>
            <person name="Chapman J."/>
            <person name="Fairclough S."/>
            <person name="Hellsten U."/>
            <person name="Isogai Y."/>
            <person name="Letunic I."/>
            <person name="Marr M."/>
            <person name="Pincus D."/>
            <person name="Putnam N."/>
            <person name="Rokas A."/>
            <person name="Wright K.J."/>
            <person name="Zuzow R."/>
            <person name="Dirks W."/>
            <person name="Good M."/>
            <person name="Goodstein D."/>
            <person name="Lemons D."/>
            <person name="Li W."/>
            <person name="Lyons J.B."/>
            <person name="Morris A."/>
            <person name="Nichols S."/>
            <person name="Richter D.J."/>
            <person name="Salamov A."/>
            <person name="Bork P."/>
            <person name="Lim W.A."/>
            <person name="Manning G."/>
            <person name="Miller W.T."/>
            <person name="McGinnis W."/>
            <person name="Shapiro H."/>
            <person name="Tjian R."/>
            <person name="Grigoriev I.V."/>
            <person name="Rokhsar D."/>
        </authorList>
    </citation>
    <scope>NUCLEOTIDE SEQUENCE [LARGE SCALE GENOMIC DNA]</scope>
    <source>
        <strain evidence="6">MX1 / ATCC 50154</strain>
    </source>
</reference>
<sequence length="1181" mass="130408">MGRKDKDKLRGTSQRDITMLGATERAAPVKQSNAPLTADEIKQLDVFLQERRLAQSYAEYQAKINWEPSKYRDMLAMSSTSKQSQSTAQSLADSIPNLLGENDYTVLAKRVSDIRVELGGCDMTYMKEFVGAGALDSLVPLLDRVTEYAESTGRFVQAQREMMFAIYHILDTGPGLVKALENQQLVDAIVRSLSTHDYRTLELIFQCLVGFVRSESRDGTSNGLHRVLSAFHDLTVTRGGGHRFKPVVRVLFGAVEHLNVVVSALYFCNELLVQAPDLEMRMHLRAELVACGFHEAIELVSDHFESQLVELRNMVPDLEGADDTLNMTATSSAVHAIETKTTKQYRLLDYIIVRLWNDEYGDAEELAQRFNVVQMDFATLDDVYDILVATLEGSPAEPYLLSIMQHLLLVPDNHNLMLYYMQLIEEIVAQVVLTRAEGNPDFRGRFELDTEPLLSALEDAHNNQILQEHVQTLQEQLASEKKRAQAALQAEQDQFASAQTKFDKTQKELGQQIETLKGEVTRLKAELAKAPAAGAVPAAPGSAPAPPSGAPAPPPPPPPPGGAAAPPPPPPPPGPGGAPPPPPPPPGIPGAPPPPPGIPGAPPPPPGAPGAPPPPPGMAMPGMAMARPQKYKPKTKTRRANWSKISPFQAKDTFWASDRDDVDKQLPFDRLEELFAVNNRRGAGKPEKTVTAEPKVQIMSCLDAKKAQSVSITMASARLNADQLRDALLVLDTDILSETTASTLNAAMPDNNELEALKAAADNDSSKIHPADQYWIRVMDLPQLQSRFRLVMLLHSFKDQVEEIREPAQRLLRGSKLLRHNQSFQHLLDVVLAFGNYMNASNNAPWADGFQLTFLTKLSDCKSSDNKLTLLDFLAELVEDEKVPQLATLSDQLRSAMVDSRVAPTVLQQECRKLSQSLSEIDTAITKYKKSKEQPENDRFATTATQFLDEQAPLIKEVEQLLLDATNAFADVAEYFPSGISPAEPDPYFEIIERFLDQFEEARKQVVKRRKAAEKAKEQEAQAREKERQRKEQEMAAKKKNDMRRKTILEGNEGRGLLNLDDNFTTSNMTRIRRKKREAVKSTSSETSGGGSVRRRHRARDRPVAGAFEDNMLLLSPEQRASSASKTPPTPVAAVTPASPSMGTPKSPPAMQQVIAEFSRSPRSLRSSTNEAPRSPSLTDC</sequence>
<feature type="compositionally biased region" description="Low complexity" evidence="2">
    <location>
        <begin position="1121"/>
        <end position="1141"/>
    </location>
</feature>
<dbReference type="Gene3D" id="1.10.238.150">
    <property type="entry name" value="Formin, FH3 diaphanous domain"/>
    <property type="match status" value="1"/>
</dbReference>
<gene>
    <name evidence="5" type="ORF">MONBRDRAFT_24127</name>
</gene>
<feature type="compositionally biased region" description="Polar residues" evidence="2">
    <location>
        <begin position="1161"/>
        <end position="1181"/>
    </location>
</feature>
<dbReference type="InterPro" id="IPR015425">
    <property type="entry name" value="FH2_Formin"/>
</dbReference>
<dbReference type="GO" id="GO:0030041">
    <property type="term" value="P:actin filament polymerization"/>
    <property type="evidence" value="ECO:0000318"/>
    <property type="project" value="GO_Central"/>
</dbReference>
<evidence type="ECO:0000256" key="1">
    <source>
        <dbReference type="SAM" id="Coils"/>
    </source>
</evidence>
<evidence type="ECO:0000259" key="3">
    <source>
        <dbReference type="PROSITE" id="PS51232"/>
    </source>
</evidence>
<dbReference type="AlphaFoldDB" id="A9UVG5"/>
<dbReference type="GO" id="GO:0003779">
    <property type="term" value="F:actin binding"/>
    <property type="evidence" value="ECO:0007669"/>
    <property type="project" value="InterPro"/>
</dbReference>
<dbReference type="SMART" id="SM01139">
    <property type="entry name" value="Drf_FH3"/>
    <property type="match status" value="1"/>
</dbReference>
<dbReference type="OMA" id="ICTQALE"/>
<proteinExistence type="predicted"/>
<organism evidence="5 6">
    <name type="scientific">Monosiga brevicollis</name>
    <name type="common">Choanoflagellate</name>
    <dbReference type="NCBI Taxonomy" id="81824"/>
    <lineage>
        <taxon>Eukaryota</taxon>
        <taxon>Choanoflagellata</taxon>
        <taxon>Craspedida</taxon>
        <taxon>Salpingoecidae</taxon>
        <taxon>Monosiga</taxon>
    </lineage>
</organism>
<dbReference type="InterPro" id="IPR014768">
    <property type="entry name" value="GBD/FH3_dom"/>
</dbReference>
<dbReference type="Pfam" id="PF06367">
    <property type="entry name" value="Drf_FH3"/>
    <property type="match status" value="2"/>
</dbReference>
<keyword evidence="1" id="KW-0175">Coiled coil</keyword>
<dbReference type="eggNOG" id="KOG1924">
    <property type="taxonomic scope" value="Eukaryota"/>
</dbReference>
<name>A9UVG5_MONBE</name>
<evidence type="ECO:0000313" key="5">
    <source>
        <dbReference type="EMBL" id="EDQ90395.1"/>
    </source>
</evidence>
<dbReference type="SMART" id="SM01140">
    <property type="entry name" value="Drf_GBD"/>
    <property type="match status" value="1"/>
</dbReference>
<dbReference type="RefSeq" id="XP_001744446.1">
    <property type="nucleotide sequence ID" value="XM_001744394.1"/>
</dbReference>
<feature type="region of interest" description="Disordered" evidence="2">
    <location>
        <begin position="534"/>
        <end position="641"/>
    </location>
</feature>
<accession>A9UVG5</accession>
<dbReference type="GO" id="GO:0005884">
    <property type="term" value="C:actin filament"/>
    <property type="evidence" value="ECO:0000318"/>
    <property type="project" value="GO_Central"/>
</dbReference>
<dbReference type="Gene3D" id="1.20.58.2220">
    <property type="entry name" value="Formin, FH2 domain"/>
    <property type="match status" value="1"/>
</dbReference>
<dbReference type="PANTHER" id="PTHR45691">
    <property type="entry name" value="PROTEIN DIAPHANOUS"/>
    <property type="match status" value="1"/>
</dbReference>
<dbReference type="PROSITE" id="PS51232">
    <property type="entry name" value="GBD_FH3"/>
    <property type="match status" value="1"/>
</dbReference>
<evidence type="ECO:0000313" key="6">
    <source>
        <dbReference type="Proteomes" id="UP000001357"/>
    </source>
</evidence>
<dbReference type="STRING" id="81824.A9UVG5"/>
<evidence type="ECO:0000256" key="2">
    <source>
        <dbReference type="SAM" id="MobiDB-lite"/>
    </source>
</evidence>
<dbReference type="Proteomes" id="UP000001357">
    <property type="component" value="Unassembled WGS sequence"/>
</dbReference>
<dbReference type="PROSITE" id="PS51444">
    <property type="entry name" value="FH2"/>
    <property type="match status" value="1"/>
</dbReference>
<dbReference type="InterPro" id="IPR011989">
    <property type="entry name" value="ARM-like"/>
</dbReference>
<dbReference type="Gene3D" id="1.25.10.10">
    <property type="entry name" value="Leucine-rich Repeat Variant"/>
    <property type="match status" value="1"/>
</dbReference>
<dbReference type="InterPro" id="IPR010472">
    <property type="entry name" value="FH3_dom"/>
</dbReference>
<feature type="domain" description="GBD/FH3" evidence="3">
    <location>
        <begin position="33"/>
        <end position="439"/>
    </location>
</feature>
<feature type="region of interest" description="Disordered" evidence="2">
    <location>
        <begin position="1"/>
        <end position="33"/>
    </location>
</feature>
<dbReference type="KEGG" id="mbr:MONBRDRAFT_24127"/>
<dbReference type="InterPro" id="IPR042201">
    <property type="entry name" value="FH2_Formin_sf"/>
</dbReference>
<feature type="compositionally biased region" description="Basic and acidic residues" evidence="2">
    <location>
        <begin position="1"/>
        <end position="10"/>
    </location>
</feature>
<dbReference type="GeneID" id="5889944"/>
<feature type="region of interest" description="Disordered" evidence="2">
    <location>
        <begin position="1068"/>
        <end position="1181"/>
    </location>
</feature>
<dbReference type="InParanoid" id="A9UVG5"/>
<dbReference type="Pfam" id="PF02181">
    <property type="entry name" value="FH2"/>
    <property type="match status" value="1"/>
</dbReference>
<evidence type="ECO:0000259" key="4">
    <source>
        <dbReference type="PROSITE" id="PS51444"/>
    </source>
</evidence>